<organism evidence="1 2">
    <name type="scientific">Pyrococcus yayanosii (strain CH1 / JCM 16557)</name>
    <dbReference type="NCBI Taxonomy" id="529709"/>
    <lineage>
        <taxon>Archaea</taxon>
        <taxon>Methanobacteriati</taxon>
        <taxon>Methanobacteriota</taxon>
        <taxon>Thermococci</taxon>
        <taxon>Thermococcales</taxon>
        <taxon>Thermococcaceae</taxon>
        <taxon>Pyrococcus</taxon>
    </lineage>
</organism>
<dbReference type="InterPro" id="IPR017850">
    <property type="entry name" value="Alkaline_phosphatase_core_sf"/>
</dbReference>
<proteinExistence type="predicted"/>
<dbReference type="SUPFAM" id="SSF53649">
    <property type="entry name" value="Alkaline phosphatase-like"/>
    <property type="match status" value="2"/>
</dbReference>
<dbReference type="RefSeq" id="WP_013906474.1">
    <property type="nucleotide sequence ID" value="NC_015680.1"/>
</dbReference>
<sequence>MVRVVAIGLDGATWDLIKPWAEKGELPTFKRLMENGSWGHLESTIPPVTCPAWVSMLTGKNPGKLGIYYFRQPDWEQFVMKSVKINWSEYLPLWKILNSEGYYTNIINTPTVTPTPDDYKGVYVQCPIMGSNSFDEFVYPDFVRKLLKEMNYERLVPGNPHTLGWDKYLEKVYEVVQKKAELALNLFENTRWHLFFFTIFYTDQIMHYFWHYMDKNHPKHVPSKYKDTILEFFKFVDSIIEKFLNKLDKNDILMLVSDHGHGPMYKEVNYNMYFSQLGLLNFKSNVVRKHKTREIIYKVLGKLYHTPVGIIVDRINLLSVKKAKISNEAERLRSKFDFIDWQNTVAYNPTVNAIFINVKGREKYGTVPRKDYYKIREKIIKKLQELKDPETGKPVIKKVWVKEEIYSGKYFDSMPDILIEPIGETFYINYGFDNLWKFRLFSEPTPLTYSTHTRRGIFLAYGPGIKKGYKIENAKIYDIAPTILHIFGLPIPNDMDGRVLMEIFEEDSEFAKRKPKYVDPSYYEKKQEDEKLKKAIKNLKLKGKL</sequence>
<evidence type="ECO:0000313" key="1">
    <source>
        <dbReference type="EMBL" id="AEH25418.1"/>
    </source>
</evidence>
<dbReference type="PANTHER" id="PTHR10151">
    <property type="entry name" value="ECTONUCLEOTIDE PYROPHOSPHATASE/PHOSPHODIESTERASE"/>
    <property type="match status" value="1"/>
</dbReference>
<dbReference type="InterPro" id="IPR002591">
    <property type="entry name" value="Phosphodiest/P_Trfase"/>
</dbReference>
<dbReference type="Gene3D" id="3.40.720.10">
    <property type="entry name" value="Alkaline Phosphatase, subunit A"/>
    <property type="match status" value="2"/>
</dbReference>
<accession>F8AHP2</accession>
<evidence type="ECO:0000313" key="2">
    <source>
        <dbReference type="Proteomes" id="UP000008386"/>
    </source>
</evidence>
<dbReference type="Pfam" id="PF01663">
    <property type="entry name" value="Phosphodiest"/>
    <property type="match status" value="1"/>
</dbReference>
<dbReference type="GO" id="GO:0016787">
    <property type="term" value="F:hydrolase activity"/>
    <property type="evidence" value="ECO:0007669"/>
    <property type="project" value="UniProtKB-ARBA"/>
</dbReference>
<dbReference type="KEGG" id="pya:PYCH_17590"/>
<dbReference type="PANTHER" id="PTHR10151:SF120">
    <property type="entry name" value="BIS(5'-ADENOSYL)-TRIPHOSPHATASE"/>
    <property type="match status" value="1"/>
</dbReference>
<reference evidence="1 2" key="1">
    <citation type="journal article" date="2011" name="J. Bacteriol.">
        <title>Complete genome sequence of the obligate piezophilic hyperthermophilic archaeon Pyrococcus yayanosii CH1.</title>
        <authorList>
            <person name="Jun X."/>
            <person name="Lupeng L."/>
            <person name="Minjuan X."/>
            <person name="Oger P."/>
            <person name="Fengping W."/>
            <person name="Jebbar M."/>
            <person name="Xiang X."/>
        </authorList>
    </citation>
    <scope>NUCLEOTIDE SEQUENCE [LARGE SCALE GENOMIC DNA]</scope>
    <source>
        <strain evidence="2">CH1 / JCM 16557</strain>
    </source>
</reference>
<dbReference type="eggNOG" id="arCOG01377">
    <property type="taxonomic scope" value="Archaea"/>
</dbReference>
<gene>
    <name evidence="1" type="ordered locus">PYCH_17590</name>
</gene>
<dbReference type="STRING" id="529709.PYCH_17590"/>
<dbReference type="GeneID" id="10838322"/>
<keyword evidence="2" id="KW-1185">Reference proteome</keyword>
<dbReference type="Proteomes" id="UP000008386">
    <property type="component" value="Chromosome"/>
</dbReference>
<protein>
    <submittedName>
        <fullName evidence="1">Type I phosphodiesterase/nucleotide pyrophosphatase</fullName>
    </submittedName>
</protein>
<dbReference type="EMBL" id="CP002779">
    <property type="protein sequence ID" value="AEH25418.1"/>
    <property type="molecule type" value="Genomic_DNA"/>
</dbReference>
<dbReference type="AlphaFoldDB" id="F8AHP2"/>
<name>F8AHP2_PYRYC</name>
<dbReference type="OrthoDB" id="198670at2157"/>
<dbReference type="HOGENOM" id="CLU_024306_0_0_2"/>